<evidence type="ECO:0000313" key="1">
    <source>
        <dbReference type="EMBL" id="KRN44042.1"/>
    </source>
</evidence>
<dbReference type="EMBL" id="JQBA01000024">
    <property type="protein sequence ID" value="KRN44042.1"/>
    <property type="molecule type" value="Genomic_DNA"/>
</dbReference>
<protein>
    <submittedName>
        <fullName evidence="1">Uncharacterized protein</fullName>
    </submittedName>
</protein>
<organism evidence="1 2">
    <name type="scientific">Limosilactobacillus ingluviei</name>
    <dbReference type="NCBI Taxonomy" id="148604"/>
    <lineage>
        <taxon>Bacteria</taxon>
        <taxon>Bacillati</taxon>
        <taxon>Bacillota</taxon>
        <taxon>Bacilli</taxon>
        <taxon>Lactobacillales</taxon>
        <taxon>Lactobacillaceae</taxon>
        <taxon>Limosilactobacillus</taxon>
    </lineage>
</organism>
<reference evidence="1 2" key="1">
    <citation type="journal article" date="2015" name="Genome Announc.">
        <title>Expanding the biotechnology potential of lactobacilli through comparative genomics of 213 strains and associated genera.</title>
        <authorList>
            <person name="Sun Z."/>
            <person name="Harris H.M."/>
            <person name="McCann A."/>
            <person name="Guo C."/>
            <person name="Argimon S."/>
            <person name="Zhang W."/>
            <person name="Yang X."/>
            <person name="Jeffery I.B."/>
            <person name="Cooney J.C."/>
            <person name="Kagawa T.F."/>
            <person name="Liu W."/>
            <person name="Song Y."/>
            <person name="Salvetti E."/>
            <person name="Wrobel A."/>
            <person name="Rasinkangas P."/>
            <person name="Parkhill J."/>
            <person name="Rea M.C."/>
            <person name="O'Sullivan O."/>
            <person name="Ritari J."/>
            <person name="Douillard F.P."/>
            <person name="Paul Ross R."/>
            <person name="Yang R."/>
            <person name="Briner A.E."/>
            <person name="Felis G.E."/>
            <person name="de Vos W.M."/>
            <person name="Barrangou R."/>
            <person name="Klaenhammer T.R."/>
            <person name="Caufield P.W."/>
            <person name="Cui Y."/>
            <person name="Zhang H."/>
            <person name="O'Toole P.W."/>
        </authorList>
    </citation>
    <scope>NUCLEOTIDE SEQUENCE [LARGE SCALE GENOMIC DNA]</scope>
    <source>
        <strain evidence="1 2">DSM 14792</strain>
    </source>
</reference>
<proteinExistence type="predicted"/>
<comment type="caution">
    <text evidence="1">The sequence shown here is derived from an EMBL/GenBank/DDBJ whole genome shotgun (WGS) entry which is preliminary data.</text>
</comment>
<keyword evidence="2" id="KW-1185">Reference proteome</keyword>
<evidence type="ECO:0000313" key="2">
    <source>
        <dbReference type="Proteomes" id="UP000051639"/>
    </source>
</evidence>
<dbReference type="Proteomes" id="UP000051639">
    <property type="component" value="Unassembled WGS sequence"/>
</dbReference>
<sequence length="429" mass="49218">MKVCQRLDQKIIKGAFMPVSKLYLEPPFPTDLRKQMFMYDLLHATNEKQRVLITNESDLENLHKQFANEIVVPATDNIELLFSSSFLSSNRQIRLLVQAYAKTKLFSIANLSERVLGITIHLLLFIAQQQDLSLKDILAKLYRMDNKGVLVYFDEFDFSSLTSNKKYLLDFVGGIKENISFFKKTIAFLSRIHLRNDHQLQPNEYSKKVLVISSKQFVNSDYAKVILEYFLQVSGVSLYINEHTSYALSGALSAIQDHDVIISTPLQETAQIALENKSEGIELVASPLSEALNSFISWVTTNSDCIVDLTMKEIQDHFKNQKLRFLKEIYLTLENNQLSSLKLTPSFELSKQRYSIKQVQSTHSTTTNFDVISKELTEVKQLLHELQTDNINAKNESFDRFGFPSSDDGWYDFSESESAEFEAALKYTK</sequence>
<dbReference type="PATRIC" id="fig|148604.4.peg.919"/>
<name>A0A0R2H2P2_9LACO</name>
<accession>A0A0R2H2P2</accession>
<gene>
    <name evidence="1" type="ORF">IV41_GL000885</name>
</gene>
<dbReference type="AlphaFoldDB" id="A0A0R2H2P2"/>